<organism evidence="2 3">
    <name type="scientific">Bifidobacterium pullorum subsp. gallinarum</name>
    <dbReference type="NCBI Taxonomy" id="78344"/>
    <lineage>
        <taxon>Bacteria</taxon>
        <taxon>Bacillati</taxon>
        <taxon>Actinomycetota</taxon>
        <taxon>Actinomycetes</taxon>
        <taxon>Bifidobacteriales</taxon>
        <taxon>Bifidobacteriaceae</taxon>
        <taxon>Bifidobacterium</taxon>
    </lineage>
</organism>
<protein>
    <recommendedName>
        <fullName evidence="4">EpsG family protein</fullName>
    </recommendedName>
</protein>
<feature type="transmembrane region" description="Helical" evidence="1">
    <location>
        <begin position="98"/>
        <end position="118"/>
    </location>
</feature>
<evidence type="ECO:0000256" key="1">
    <source>
        <dbReference type="SAM" id="Phobius"/>
    </source>
</evidence>
<dbReference type="AlphaFoldDB" id="A0A4P6DRV8"/>
<proteinExistence type="predicted"/>
<reference evidence="2 3" key="1">
    <citation type="submission" date="2019-01" db="EMBL/GenBank/DDBJ databases">
        <title>Complete genome sequence of Bifidobacterium gallinarum CACC 514.</title>
        <authorList>
            <person name="Jung M."/>
        </authorList>
    </citation>
    <scope>NUCLEOTIDE SEQUENCE [LARGE SCALE GENOMIC DNA]</scope>
    <source>
        <strain evidence="2 3">CACC 514</strain>
    </source>
</reference>
<name>A0A4P6DRV8_9BIFI</name>
<keyword evidence="1" id="KW-0472">Membrane</keyword>
<gene>
    <name evidence="2" type="ORF">ESN35_01995</name>
</gene>
<evidence type="ECO:0000313" key="2">
    <source>
        <dbReference type="EMBL" id="QAY32346.1"/>
    </source>
</evidence>
<dbReference type="EMBL" id="CP035464">
    <property type="protein sequence ID" value="QAY32346.1"/>
    <property type="molecule type" value="Genomic_DNA"/>
</dbReference>
<dbReference type="Proteomes" id="UP000293589">
    <property type="component" value="Chromosome"/>
</dbReference>
<keyword evidence="1" id="KW-0812">Transmembrane</keyword>
<evidence type="ECO:0000313" key="3">
    <source>
        <dbReference type="Proteomes" id="UP000293589"/>
    </source>
</evidence>
<dbReference type="Pfam" id="PF14897">
    <property type="entry name" value="EpsG"/>
    <property type="match status" value="1"/>
</dbReference>
<feature type="transmembrane region" description="Helical" evidence="1">
    <location>
        <begin position="124"/>
        <end position="142"/>
    </location>
</feature>
<dbReference type="InterPro" id="IPR049458">
    <property type="entry name" value="EpsG-like"/>
</dbReference>
<dbReference type="KEGG" id="bgx:ESN35_01995"/>
<feature type="transmembrane region" description="Helical" evidence="1">
    <location>
        <begin position="24"/>
        <end position="43"/>
    </location>
</feature>
<evidence type="ECO:0008006" key="4">
    <source>
        <dbReference type="Google" id="ProtNLM"/>
    </source>
</evidence>
<keyword evidence="1" id="KW-1133">Transmembrane helix</keyword>
<sequence>MTIYIIVFLASCLCLYAKDRARGFLAAFLALIGITIPCLLAAVRDKTIGTDVTGYGMFVYRDTKNVSLLEAFNIRSDNPRGFVALAWLINLANGSFEVYLFIIELLIIVPAYFSISYFLKKDTWVGMLLFYFLFYAISLNIMKQMIAVSLCICSMSCSGETL</sequence>
<accession>A0A4P6DRV8</accession>